<organism evidence="1 2">
    <name type="scientific">Solibacillus silvestris (strain StLB046)</name>
    <name type="common">Bacillus silvestris</name>
    <dbReference type="NCBI Taxonomy" id="1002809"/>
    <lineage>
        <taxon>Bacteria</taxon>
        <taxon>Bacillati</taxon>
        <taxon>Bacillota</taxon>
        <taxon>Bacilli</taxon>
        <taxon>Bacillales</taxon>
        <taxon>Caryophanaceae</taxon>
        <taxon>Solibacillus</taxon>
    </lineage>
</organism>
<dbReference type="HOGENOM" id="CLU_959427_0_0_9"/>
<proteinExistence type="predicted"/>
<evidence type="ECO:0000313" key="1">
    <source>
        <dbReference type="EMBL" id="BAK17770.1"/>
    </source>
</evidence>
<gene>
    <name evidence="1" type="ordered locus">SSIL_3347</name>
</gene>
<sequence>MNNQELLNVLASLAQETTEQDPLKGYTVTSTEVMDEAPLYKQLSKQLIELETTTDYTVEQVQPIREFAEKMFLNIDEKAELLMRCDWLEVMKSIEQDIVTYNSIESVNAAKRQLGKVQTCPLKNELKVKLDELEAQFATAKVLSAKEQLVEDIFATGNKTFINLGTGGREFVLAEVLKATSSVELAIAKAEALEVQVQAAKHSTNVEELKAKLETLPLVHLANVPVEYEQEVLQKLLDQPTWNGLFNLDLLIRQYAVQVEKLRNPVQEGIFDTLVLDDKVIERLGIQQIS</sequence>
<dbReference type="RefSeq" id="WP_014824712.1">
    <property type="nucleotide sequence ID" value="NC_018065.1"/>
</dbReference>
<protein>
    <submittedName>
        <fullName evidence="1">Succinate dehydrogenase/fumarate reductase, flavoprotein subunit</fullName>
    </submittedName>
</protein>
<keyword evidence="2" id="KW-1185">Reference proteome</keyword>
<reference evidence="1 2" key="2">
    <citation type="journal article" date="2012" name="J. Biosci. Bioeng.">
        <title>Complete genome sequence and characterization of the N-acylhomoserine lactone-degrading gene of the potato leaf-associated Solibacillus silvestris.</title>
        <authorList>
            <person name="Morohoshi T."/>
            <person name="Tominaga Y."/>
            <person name="Someya N."/>
            <person name="Ikeda T."/>
        </authorList>
    </citation>
    <scope>NUCLEOTIDE SEQUENCE [LARGE SCALE GENOMIC DNA]</scope>
    <source>
        <strain evidence="1 2">StLB046</strain>
    </source>
</reference>
<dbReference type="AlphaFoldDB" id="F2F3X2"/>
<reference evidence="2" key="1">
    <citation type="submission" date="2011-04" db="EMBL/GenBank/DDBJ databases">
        <title>Genome sequence of Solibacillus silvestris StLB046.</title>
        <authorList>
            <person name="Morohoshi T."/>
            <person name="Someya N."/>
            <person name="Ikeda T."/>
        </authorList>
    </citation>
    <scope>NUCLEOTIDE SEQUENCE [LARGE SCALE GENOMIC DNA]</scope>
    <source>
        <strain evidence="2">StLB046</strain>
    </source>
</reference>
<dbReference type="EMBL" id="AP012157">
    <property type="protein sequence ID" value="BAK17770.1"/>
    <property type="molecule type" value="Genomic_DNA"/>
</dbReference>
<accession>F2F3X2</accession>
<name>F2F3X2_SOLSS</name>
<dbReference type="KEGG" id="siv:SSIL_3347"/>
<dbReference type="PATRIC" id="fig|1002809.3.peg.3390"/>
<dbReference type="eggNOG" id="ENOG503438C">
    <property type="taxonomic scope" value="Bacteria"/>
</dbReference>
<dbReference type="Proteomes" id="UP000006691">
    <property type="component" value="Chromosome"/>
</dbReference>
<evidence type="ECO:0000313" key="2">
    <source>
        <dbReference type="Proteomes" id="UP000006691"/>
    </source>
</evidence>